<accession>A0A2G9RXM0</accession>
<proteinExistence type="predicted"/>
<keyword evidence="2" id="KW-0677">Repeat</keyword>
<name>A0A2G9RXM0_AQUCT</name>
<dbReference type="PANTHER" id="PTHR46260:SF1">
    <property type="entry name" value="KELCH DOMAIN-CONTAINING PROTEIN 8A"/>
    <property type="match status" value="1"/>
</dbReference>
<dbReference type="SUPFAM" id="SSF117281">
    <property type="entry name" value="Kelch motif"/>
    <property type="match status" value="2"/>
</dbReference>
<dbReference type="AlphaFoldDB" id="A0A2G9RXM0"/>
<dbReference type="Pfam" id="PF24981">
    <property type="entry name" value="Beta-prop_ATRN-LZTR1"/>
    <property type="match status" value="1"/>
</dbReference>
<evidence type="ECO:0000256" key="1">
    <source>
        <dbReference type="ARBA" id="ARBA00022441"/>
    </source>
</evidence>
<sequence>MEVPFAKDFQWRTLAPLSSPRVYCSLVEAGGQIFAVGGCDEAGNPMNTFELFSPEANRWTNLAPMPSARAGVALVSLGKRIMVVGGVGENQSPLKVVEVYNIDEGKWKKKSSLREPAMGISITARDCRVYAAGGMGSDLRPHNFLQQFDMLKDIWVHLAPMPTPRYGATSFLRGTKIYVLGGRQSKYAVPAFEVFDIETRSWTKFPNIPNKRAYSRYVLNDGSIYSLGGLRQGGTYRRPKFTKTVDIFDMEQGKKLLFSQRGQVLQCLTKGTGRVHLDFIDRRSQGGWVKIDRSCFLRKRRADFVSGAIHGRVVVAGGLGNQPTVLETAEIFHPLKNRWESLSPMPTPRCACACIVLKNKLYAIGGVNQVPSSAVEMLSVVET</sequence>
<reference evidence="4" key="1">
    <citation type="submission" date="2017-08" db="EMBL/GenBank/DDBJ databases">
        <title>Assembly of the North American Bullfrog Genome.</title>
        <authorList>
            <person name="Warren R.L."/>
            <person name="Vandervalk B.P."/>
            <person name="Kucuk E."/>
            <person name="Birol I."/>
            <person name="Helbing C."/>
            <person name="Pandoh P."/>
            <person name="Behsaz B."/>
            <person name="Mohamadi H."/>
            <person name="Chu J."/>
            <person name="Jackman S."/>
            <person name="Hammond S.A."/>
            <person name="Veldhoen N."/>
            <person name="Kirk H."/>
            <person name="Zhao Y."/>
            <person name="Coope R."/>
            <person name="Pleasance S."/>
            <person name="Moore R."/>
            <person name="Holt R."/>
        </authorList>
    </citation>
    <scope>NUCLEOTIDE SEQUENCE</scope>
    <source>
        <strain evidence="4">Bruno</strain>
        <tissue evidence="4">Liver</tissue>
    </source>
</reference>
<dbReference type="EMBL" id="KV931105">
    <property type="protein sequence ID" value="PIO31961.1"/>
    <property type="molecule type" value="Genomic_DNA"/>
</dbReference>
<dbReference type="InterPro" id="IPR006652">
    <property type="entry name" value="Kelch_1"/>
</dbReference>
<dbReference type="Pfam" id="PF01344">
    <property type="entry name" value="Kelch_1"/>
    <property type="match status" value="2"/>
</dbReference>
<dbReference type="SMART" id="SM00612">
    <property type="entry name" value="Kelch"/>
    <property type="match status" value="5"/>
</dbReference>
<dbReference type="InterPro" id="IPR051746">
    <property type="entry name" value="Kelch_domain_containing_8"/>
</dbReference>
<keyword evidence="1" id="KW-0880">Kelch repeat</keyword>
<organism evidence="4">
    <name type="scientific">Aquarana catesbeiana</name>
    <name type="common">American bullfrog</name>
    <name type="synonym">Rana catesbeiana</name>
    <dbReference type="NCBI Taxonomy" id="8400"/>
    <lineage>
        <taxon>Eukaryota</taxon>
        <taxon>Metazoa</taxon>
        <taxon>Chordata</taxon>
        <taxon>Craniata</taxon>
        <taxon>Vertebrata</taxon>
        <taxon>Euteleostomi</taxon>
        <taxon>Amphibia</taxon>
        <taxon>Batrachia</taxon>
        <taxon>Anura</taxon>
        <taxon>Neobatrachia</taxon>
        <taxon>Ranoidea</taxon>
        <taxon>Ranidae</taxon>
        <taxon>Aquarana</taxon>
    </lineage>
</organism>
<evidence type="ECO:0000313" key="4">
    <source>
        <dbReference type="EMBL" id="PIO31961.1"/>
    </source>
</evidence>
<dbReference type="OrthoDB" id="45365at2759"/>
<dbReference type="InterPro" id="IPR056737">
    <property type="entry name" value="Beta-prop_ATRN-MKLN-like"/>
</dbReference>
<dbReference type="InterPro" id="IPR015915">
    <property type="entry name" value="Kelch-typ_b-propeller"/>
</dbReference>
<feature type="domain" description="Attractin/MKLN-like beta-propeller" evidence="3">
    <location>
        <begin position="18"/>
        <end position="229"/>
    </location>
</feature>
<evidence type="ECO:0000259" key="3">
    <source>
        <dbReference type="Pfam" id="PF24981"/>
    </source>
</evidence>
<protein>
    <recommendedName>
        <fullName evidence="3">Attractin/MKLN-like beta-propeller domain-containing protein</fullName>
    </recommendedName>
</protein>
<dbReference type="Gene3D" id="2.120.10.80">
    <property type="entry name" value="Kelch-type beta propeller"/>
    <property type="match status" value="2"/>
</dbReference>
<dbReference type="PANTHER" id="PTHR46260">
    <property type="entry name" value="RING-TYPE DOMAIN-CONTAINING PROTEIN"/>
    <property type="match status" value="1"/>
</dbReference>
<evidence type="ECO:0000256" key="2">
    <source>
        <dbReference type="ARBA" id="ARBA00022737"/>
    </source>
</evidence>
<gene>
    <name evidence="4" type="ORF">AB205_0172510</name>
</gene>